<dbReference type="InterPro" id="IPR024563">
    <property type="entry name" value="YqhR"/>
</dbReference>
<evidence type="ECO:0000256" key="1">
    <source>
        <dbReference type="SAM" id="Phobius"/>
    </source>
</evidence>
<reference evidence="2 3" key="1">
    <citation type="submission" date="2021-05" db="EMBL/GenBank/DDBJ databases">
        <title>Novel Bacillus species.</title>
        <authorList>
            <person name="Liu G."/>
        </authorList>
    </citation>
    <scope>NUCLEOTIDE SEQUENCE [LARGE SCALE GENOMIC DNA]</scope>
    <source>
        <strain evidence="2 3">FJAT-49705</strain>
    </source>
</reference>
<comment type="caution">
    <text evidence="2">The sequence shown here is derived from an EMBL/GenBank/DDBJ whole genome shotgun (WGS) entry which is preliminary data.</text>
</comment>
<dbReference type="Pfam" id="PF11085">
    <property type="entry name" value="YqhR"/>
    <property type="match status" value="1"/>
</dbReference>
<keyword evidence="3" id="KW-1185">Reference proteome</keyword>
<dbReference type="Proteomes" id="UP000681027">
    <property type="component" value="Unassembled WGS sequence"/>
</dbReference>
<feature type="transmembrane region" description="Helical" evidence="1">
    <location>
        <begin position="131"/>
        <end position="153"/>
    </location>
</feature>
<organism evidence="2 3">
    <name type="scientific">Cytobacillus citreus</name>
    <dbReference type="NCBI Taxonomy" id="2833586"/>
    <lineage>
        <taxon>Bacteria</taxon>
        <taxon>Bacillati</taxon>
        <taxon>Bacillota</taxon>
        <taxon>Bacilli</taxon>
        <taxon>Bacillales</taxon>
        <taxon>Bacillaceae</taxon>
        <taxon>Cytobacillus</taxon>
    </lineage>
</organism>
<name>A0ABS5NTT8_9BACI</name>
<keyword evidence="1" id="KW-1133">Transmembrane helix</keyword>
<feature type="transmembrane region" description="Helical" evidence="1">
    <location>
        <begin position="21"/>
        <end position="45"/>
    </location>
</feature>
<sequence>MSEEKQHEENHRDRPMSYMNTVILTGLIGGIFWSGLSYFAYVINLTEISPNVLLEPWALGSWKKGWLGTVISIVMIGVVSIVAALFYYAVLRRFPSMWVGICYGIILFLLVFIVLNPIFPGISPFNELGRNTIITSVCLYVLYGVFVGYSISYEEGEMNYKKKKGAKF</sequence>
<evidence type="ECO:0000313" key="2">
    <source>
        <dbReference type="EMBL" id="MBS4191246.1"/>
    </source>
</evidence>
<proteinExistence type="predicted"/>
<dbReference type="RefSeq" id="WP_213102698.1">
    <property type="nucleotide sequence ID" value="NZ_JAGYPM010000003.1"/>
</dbReference>
<feature type="transmembrane region" description="Helical" evidence="1">
    <location>
        <begin position="97"/>
        <end position="119"/>
    </location>
</feature>
<evidence type="ECO:0008006" key="4">
    <source>
        <dbReference type="Google" id="ProtNLM"/>
    </source>
</evidence>
<accession>A0ABS5NTT8</accession>
<dbReference type="EMBL" id="JAGYPM010000003">
    <property type="protein sequence ID" value="MBS4191246.1"/>
    <property type="molecule type" value="Genomic_DNA"/>
</dbReference>
<gene>
    <name evidence="2" type="ORF">KHA94_13740</name>
</gene>
<feature type="transmembrane region" description="Helical" evidence="1">
    <location>
        <begin position="65"/>
        <end position="90"/>
    </location>
</feature>
<protein>
    <recommendedName>
        <fullName evidence="4">Membrane protein YqhR</fullName>
    </recommendedName>
</protein>
<keyword evidence="1" id="KW-0812">Transmembrane</keyword>
<keyword evidence="1" id="KW-0472">Membrane</keyword>
<evidence type="ECO:0000313" key="3">
    <source>
        <dbReference type="Proteomes" id="UP000681027"/>
    </source>
</evidence>